<feature type="binding site" evidence="7">
    <location>
        <position position="144"/>
    </location>
    <ligand>
        <name>3-phosphoshikimate</name>
        <dbReference type="ChEBI" id="CHEBI:145989"/>
    </ligand>
</feature>
<comment type="subcellular location">
    <subcellularLocation>
        <location evidence="7">Cytoplasm</location>
    </subcellularLocation>
</comment>
<comment type="similarity">
    <text evidence="2 7">Belongs to the EPSP synthase family.</text>
</comment>
<feature type="binding site" evidence="7">
    <location>
        <position position="95"/>
    </location>
    <ligand>
        <name>phosphoenolpyruvate</name>
        <dbReference type="ChEBI" id="CHEBI:58702"/>
    </ligand>
</feature>
<dbReference type="PANTHER" id="PTHR21090">
    <property type="entry name" value="AROM/DEHYDROQUINATE SYNTHASE"/>
    <property type="match status" value="1"/>
</dbReference>
<dbReference type="InterPro" id="IPR013792">
    <property type="entry name" value="RNA3'P_cycl/enolpyr_Trfase_a/b"/>
</dbReference>
<feature type="binding site" evidence="7">
    <location>
        <position position="67"/>
    </location>
    <ligand>
        <name>phosphoenolpyruvate</name>
        <dbReference type="ChEBI" id="CHEBI:58702"/>
    </ligand>
</feature>
<comment type="catalytic activity">
    <reaction evidence="6">
        <text>3-phosphoshikimate + phosphoenolpyruvate = 5-O-(1-carboxyvinyl)-3-phosphoshikimate + phosphate</text>
        <dbReference type="Rhea" id="RHEA:21256"/>
        <dbReference type="ChEBI" id="CHEBI:43474"/>
        <dbReference type="ChEBI" id="CHEBI:57701"/>
        <dbReference type="ChEBI" id="CHEBI:58702"/>
        <dbReference type="ChEBI" id="CHEBI:145989"/>
        <dbReference type="EC" id="2.5.1.19"/>
    </reaction>
    <physiologicalReaction direction="left-to-right" evidence="6">
        <dbReference type="Rhea" id="RHEA:21257"/>
    </physiologicalReaction>
</comment>
<feature type="binding site" evidence="7">
    <location>
        <position position="23"/>
    </location>
    <ligand>
        <name>3-phosphoshikimate</name>
        <dbReference type="ChEBI" id="CHEBI:145989"/>
    </ligand>
</feature>
<dbReference type="GO" id="GO:0009073">
    <property type="term" value="P:aromatic amino acid family biosynthetic process"/>
    <property type="evidence" value="ECO:0007669"/>
    <property type="project" value="UniProtKB-KW"/>
</dbReference>
<keyword evidence="5 7" id="KW-0057">Aromatic amino acid biosynthesis</keyword>
<keyword evidence="7" id="KW-0963">Cytoplasm</keyword>
<feature type="binding site" evidence="7">
    <location>
        <position position="18"/>
    </location>
    <ligand>
        <name>phosphoenolpyruvate</name>
        <dbReference type="ChEBI" id="CHEBI:58702"/>
    </ligand>
</feature>
<feature type="binding site" evidence="7">
    <location>
        <position position="145"/>
    </location>
    <ligand>
        <name>3-phosphoshikimate</name>
        <dbReference type="ChEBI" id="CHEBI:145989"/>
    </ligand>
</feature>
<dbReference type="CDD" id="cd01556">
    <property type="entry name" value="EPSP_synthase"/>
    <property type="match status" value="1"/>
</dbReference>
<dbReference type="InterPro" id="IPR001986">
    <property type="entry name" value="Enolpyruvate_Tfrase_dom"/>
</dbReference>
<dbReference type="UniPathway" id="UPA00053">
    <property type="reaction ID" value="UER00089"/>
</dbReference>
<feature type="binding site" evidence="7">
    <location>
        <position position="171"/>
    </location>
    <ligand>
        <name>3-phosphoshikimate</name>
        <dbReference type="ChEBI" id="CHEBI:145989"/>
    </ligand>
</feature>
<evidence type="ECO:0000256" key="7">
    <source>
        <dbReference type="HAMAP-Rule" id="MF_00210"/>
    </source>
</evidence>
<dbReference type="EMBL" id="CACVAQ010000535">
    <property type="protein sequence ID" value="CAA6830127.1"/>
    <property type="molecule type" value="Genomic_DNA"/>
</dbReference>
<accession>A0A6S6UJZ6</accession>
<evidence type="ECO:0000256" key="2">
    <source>
        <dbReference type="ARBA" id="ARBA00009948"/>
    </source>
</evidence>
<sequence>MAPKKTRIQGEITLNGSKSISNRILMIQAILGEAFPISGLSNAKDTVTLESLLDKRQEPILDAGEAGTVYRFMTAYLAWKGNNQVLMGTKRMCERPIGVLADALNELGAKISYVGKEGYPPLQMKEHQASEWGQRITIGAHVSSQFISALLLIAPVLPNGMELILEGKITSRPYIQMTLNLMEEFGILALWHNDMIKVPPQAYQAKPFAVEADWSAASYYYSLAAIAEQSKIQLNGLQKESVQGDAVLVDIMKDFGVKTTFNAKGILLEKVPCQIKEFKYDCSDCPDLAQTLAVICAALNVNALLTGLETLTIKETDRINAVKIELEKLGCVVEATESSLWIKKGITNKKQAIEVSTYKDHRMAMAFAPLALILDEVTMEDKKVVCKSYPKFWEDFKSLGLGDYE</sequence>
<evidence type="ECO:0000313" key="9">
    <source>
        <dbReference type="EMBL" id="CAA6830127.1"/>
    </source>
</evidence>
<feature type="binding site" evidence="7">
    <location>
        <position position="362"/>
    </location>
    <ligand>
        <name>phosphoenolpyruvate</name>
        <dbReference type="ChEBI" id="CHEBI:58702"/>
    </ligand>
</feature>
<proteinExistence type="inferred from homology"/>
<feature type="binding site" evidence="7">
    <location>
        <position position="287"/>
    </location>
    <ligand>
        <name>3-phosphoshikimate</name>
        <dbReference type="ChEBI" id="CHEBI:145989"/>
    </ligand>
</feature>
<organism evidence="9">
    <name type="scientific">uncultured Aureispira sp</name>
    <dbReference type="NCBI Taxonomy" id="1331704"/>
    <lineage>
        <taxon>Bacteria</taxon>
        <taxon>Pseudomonadati</taxon>
        <taxon>Bacteroidota</taxon>
        <taxon>Saprospiria</taxon>
        <taxon>Saprospirales</taxon>
        <taxon>Saprospiraceae</taxon>
        <taxon>Aureispira</taxon>
        <taxon>environmental samples</taxon>
    </lineage>
</organism>
<dbReference type="GO" id="GO:0005737">
    <property type="term" value="C:cytoplasm"/>
    <property type="evidence" value="ECO:0007669"/>
    <property type="project" value="UniProtKB-SubCell"/>
</dbReference>
<feature type="binding site" evidence="7">
    <location>
        <position position="18"/>
    </location>
    <ligand>
        <name>3-phosphoshikimate</name>
        <dbReference type="ChEBI" id="CHEBI:145989"/>
    </ligand>
</feature>
<evidence type="ECO:0000256" key="1">
    <source>
        <dbReference type="ARBA" id="ARBA00004811"/>
    </source>
</evidence>
<comment type="function">
    <text evidence="7">Catalyzes the transfer of the enolpyruvyl moiety of phosphoenolpyruvate (PEP) to the 5-hydroxyl of shikimate-3-phosphate (S3P) to produce enolpyruvyl shikimate-3-phosphate and inorganic phosphate.</text>
</comment>
<name>A0A6S6UJZ6_9BACT</name>
<feature type="binding site" evidence="7">
    <location>
        <position position="314"/>
    </location>
    <ligand>
        <name>3-phosphoshikimate</name>
        <dbReference type="ChEBI" id="CHEBI:145989"/>
    </ligand>
</feature>
<dbReference type="GO" id="GO:0009423">
    <property type="term" value="P:chorismate biosynthetic process"/>
    <property type="evidence" value="ECO:0007669"/>
    <property type="project" value="UniProtKB-UniRule"/>
</dbReference>
<keyword evidence="4 7" id="KW-0808">Transferase</keyword>
<dbReference type="GO" id="GO:0003866">
    <property type="term" value="F:3-phosphoshikimate 1-carboxyvinyltransferase activity"/>
    <property type="evidence" value="ECO:0007669"/>
    <property type="project" value="UniProtKB-UniRule"/>
</dbReference>
<evidence type="ECO:0000256" key="5">
    <source>
        <dbReference type="ARBA" id="ARBA00023141"/>
    </source>
</evidence>
<evidence type="ECO:0000256" key="4">
    <source>
        <dbReference type="ARBA" id="ARBA00022679"/>
    </source>
</evidence>
<dbReference type="PIRSF" id="PIRSF000505">
    <property type="entry name" value="EPSPS"/>
    <property type="match status" value="1"/>
</dbReference>
<dbReference type="PANTHER" id="PTHR21090:SF5">
    <property type="entry name" value="PENTAFUNCTIONAL AROM POLYPEPTIDE"/>
    <property type="match status" value="1"/>
</dbReference>
<dbReference type="InterPro" id="IPR006264">
    <property type="entry name" value="EPSP_synthase"/>
</dbReference>
<feature type="active site" description="Proton acceptor" evidence="7">
    <location>
        <position position="287"/>
    </location>
</feature>
<feature type="domain" description="Enolpyruvate transferase" evidence="8">
    <location>
        <begin position="42"/>
        <end position="395"/>
    </location>
</feature>
<evidence type="ECO:0000256" key="3">
    <source>
        <dbReference type="ARBA" id="ARBA00022605"/>
    </source>
</evidence>
<evidence type="ECO:0000259" key="8">
    <source>
        <dbReference type="Pfam" id="PF00275"/>
    </source>
</evidence>
<keyword evidence="3 7" id="KW-0028">Amino-acid biosynthesis</keyword>
<evidence type="ECO:0000256" key="6">
    <source>
        <dbReference type="ARBA" id="ARBA00044633"/>
    </source>
</evidence>
<protein>
    <recommendedName>
        <fullName evidence="7">3-phosphoshikimate 1-carboxyvinyltransferase</fullName>
        <ecNumber evidence="7">2.5.1.19</ecNumber>
    </recommendedName>
    <alternativeName>
        <fullName evidence="7">5-enolpyruvylshikimate-3-phosphate synthase</fullName>
        <shortName evidence="7">EPSP synthase</shortName>
        <shortName evidence="7">EPSPS</shortName>
    </alternativeName>
</protein>
<reference evidence="9" key="1">
    <citation type="submission" date="2020-01" db="EMBL/GenBank/DDBJ databases">
        <authorList>
            <person name="Meier V. D."/>
            <person name="Meier V D."/>
        </authorList>
    </citation>
    <scope>NUCLEOTIDE SEQUENCE</scope>
    <source>
        <strain evidence="9">HLG_WM_MAG_10</strain>
    </source>
</reference>
<feature type="binding site" evidence="7">
    <location>
        <position position="19"/>
    </location>
    <ligand>
        <name>3-phosphoshikimate</name>
        <dbReference type="ChEBI" id="CHEBI:145989"/>
    </ligand>
</feature>
<feature type="binding site" evidence="7">
    <location>
        <position position="318"/>
    </location>
    <ligand>
        <name>phosphoenolpyruvate</name>
        <dbReference type="ChEBI" id="CHEBI:58702"/>
    </ligand>
</feature>
<comment type="pathway">
    <text evidence="1 7">Metabolic intermediate biosynthesis; chorismate biosynthesis; chorismate from D-erythrose 4-phosphate and phosphoenolpyruvate: step 6/7.</text>
</comment>
<dbReference type="GO" id="GO:0008652">
    <property type="term" value="P:amino acid biosynthetic process"/>
    <property type="evidence" value="ECO:0007669"/>
    <property type="project" value="UniProtKB-KW"/>
</dbReference>
<comment type="subunit">
    <text evidence="7">Monomer.</text>
</comment>
<dbReference type="SUPFAM" id="SSF55205">
    <property type="entry name" value="EPT/RTPC-like"/>
    <property type="match status" value="1"/>
</dbReference>
<dbReference type="EC" id="2.5.1.19" evidence="7"/>
<feature type="binding site" evidence="7">
    <location>
        <position position="145"/>
    </location>
    <ligand>
        <name>phosphoenolpyruvate</name>
        <dbReference type="ChEBI" id="CHEBI:58702"/>
    </ligand>
</feature>
<feature type="binding site" evidence="7">
    <location>
        <position position="143"/>
    </location>
    <ligand>
        <name>3-phosphoshikimate</name>
        <dbReference type="ChEBI" id="CHEBI:145989"/>
    </ligand>
</feature>
<dbReference type="HAMAP" id="MF_00210">
    <property type="entry name" value="EPSP_synth"/>
    <property type="match status" value="1"/>
</dbReference>
<gene>
    <name evidence="7" type="primary">aroA</name>
    <name evidence="9" type="ORF">HELGO_WM26541</name>
</gene>
<dbReference type="InterPro" id="IPR036968">
    <property type="entry name" value="Enolpyruvate_Tfrase_sf"/>
</dbReference>
<dbReference type="AlphaFoldDB" id="A0A6S6UJZ6"/>
<comment type="caution">
    <text evidence="7">Lacks conserved residue(s) required for the propagation of feature annotation.</text>
</comment>
<feature type="binding site" evidence="7">
    <location>
        <position position="387"/>
    </location>
    <ligand>
        <name>phosphoenolpyruvate</name>
        <dbReference type="ChEBI" id="CHEBI:58702"/>
    </ligand>
</feature>
<dbReference type="Pfam" id="PF00275">
    <property type="entry name" value="EPSP_synthase"/>
    <property type="match status" value="1"/>
</dbReference>
<dbReference type="Gene3D" id="3.65.10.10">
    <property type="entry name" value="Enolpyruvate transferase domain"/>
    <property type="match status" value="2"/>
</dbReference>